<dbReference type="Proteomes" id="UP000753908">
    <property type="component" value="Unassembled WGS sequence"/>
</dbReference>
<dbReference type="AlphaFoldDB" id="A0A951UDL0"/>
<name>A0A951UDL0_9CYAN</name>
<dbReference type="Pfam" id="PF09851">
    <property type="entry name" value="SHOCT"/>
    <property type="match status" value="1"/>
</dbReference>
<protein>
    <submittedName>
        <fullName evidence="3">SHOCT domain-containing protein</fullName>
    </submittedName>
</protein>
<reference evidence="3" key="1">
    <citation type="submission" date="2021-05" db="EMBL/GenBank/DDBJ databases">
        <authorList>
            <person name="Pietrasiak N."/>
            <person name="Ward R."/>
            <person name="Stajich J.E."/>
            <person name="Kurbessoian T."/>
        </authorList>
    </citation>
    <scope>NUCLEOTIDE SEQUENCE</scope>
    <source>
        <strain evidence="3">CPER-KK1</strain>
    </source>
</reference>
<keyword evidence="1" id="KW-0175">Coiled coil</keyword>
<reference evidence="3" key="2">
    <citation type="journal article" date="2022" name="Microbiol. Resour. Announc.">
        <title>Metagenome Sequencing to Explore Phylogenomics of Terrestrial Cyanobacteria.</title>
        <authorList>
            <person name="Ward R.D."/>
            <person name="Stajich J.E."/>
            <person name="Johansen J.R."/>
            <person name="Huntemann M."/>
            <person name="Clum A."/>
            <person name="Foster B."/>
            <person name="Foster B."/>
            <person name="Roux S."/>
            <person name="Palaniappan K."/>
            <person name="Varghese N."/>
            <person name="Mukherjee S."/>
            <person name="Reddy T.B.K."/>
            <person name="Daum C."/>
            <person name="Copeland A."/>
            <person name="Chen I.A."/>
            <person name="Ivanova N.N."/>
            <person name="Kyrpides N.C."/>
            <person name="Shapiro N."/>
            <person name="Eloe-Fadrosh E.A."/>
            <person name="Pietrasiak N."/>
        </authorList>
    </citation>
    <scope>NUCLEOTIDE SEQUENCE</scope>
    <source>
        <strain evidence="3">CPER-KK1</strain>
    </source>
</reference>
<organism evidence="3 4">
    <name type="scientific">Symplocastrum torsivum CPER-KK1</name>
    <dbReference type="NCBI Taxonomy" id="450513"/>
    <lineage>
        <taxon>Bacteria</taxon>
        <taxon>Bacillati</taxon>
        <taxon>Cyanobacteriota</taxon>
        <taxon>Cyanophyceae</taxon>
        <taxon>Oscillatoriophycideae</taxon>
        <taxon>Oscillatoriales</taxon>
        <taxon>Microcoleaceae</taxon>
        <taxon>Symplocastrum</taxon>
    </lineage>
</organism>
<feature type="domain" description="SHOCT" evidence="2">
    <location>
        <begin position="119"/>
        <end position="139"/>
    </location>
</feature>
<evidence type="ECO:0000259" key="2">
    <source>
        <dbReference type="Pfam" id="PF09851"/>
    </source>
</evidence>
<feature type="coiled-coil region" evidence="1">
    <location>
        <begin position="80"/>
        <end position="155"/>
    </location>
</feature>
<proteinExistence type="predicted"/>
<dbReference type="InterPro" id="IPR018649">
    <property type="entry name" value="SHOCT"/>
</dbReference>
<accession>A0A951UDL0</accession>
<sequence length="180" mass="21058">MNKFLGNLGRAINEGFSEVSTQTSAEAQRNEELSNLEVKIKEIDLKIEKRYTLLGQTVADSLRKTEPVNQEFLVPLFIPIKELDWERKQLLEVIKEIKAKQADQLKAQELIIAKKQVQDELHKLQELKEMGVIDVEEFEVTEAKLNKRVNNFEKLYNLKIAFERNLINRDEYLSRKAMLE</sequence>
<comment type="caution">
    <text evidence="3">The sequence shown here is derived from an EMBL/GenBank/DDBJ whole genome shotgun (WGS) entry which is preliminary data.</text>
</comment>
<evidence type="ECO:0000313" key="3">
    <source>
        <dbReference type="EMBL" id="MBW4549027.1"/>
    </source>
</evidence>
<gene>
    <name evidence="3" type="ORF">KME25_32180</name>
</gene>
<evidence type="ECO:0000256" key="1">
    <source>
        <dbReference type="SAM" id="Coils"/>
    </source>
</evidence>
<evidence type="ECO:0000313" key="4">
    <source>
        <dbReference type="Proteomes" id="UP000753908"/>
    </source>
</evidence>
<dbReference type="EMBL" id="JAHHIF010000080">
    <property type="protein sequence ID" value="MBW4549027.1"/>
    <property type="molecule type" value="Genomic_DNA"/>
</dbReference>